<feature type="compositionally biased region" description="Basic and acidic residues" evidence="1">
    <location>
        <begin position="130"/>
        <end position="140"/>
    </location>
</feature>
<evidence type="ECO:0000313" key="3">
    <source>
        <dbReference type="Proteomes" id="UP000545037"/>
    </source>
</evidence>
<protein>
    <submittedName>
        <fullName evidence="2">Ligand-binding SRPBCC domain-containing protein</fullName>
    </submittedName>
</protein>
<feature type="region of interest" description="Disordered" evidence="1">
    <location>
        <begin position="100"/>
        <end position="140"/>
    </location>
</feature>
<dbReference type="EMBL" id="JACHOR010000002">
    <property type="protein sequence ID" value="MBB5745722.1"/>
    <property type="molecule type" value="Genomic_DNA"/>
</dbReference>
<evidence type="ECO:0000256" key="1">
    <source>
        <dbReference type="SAM" id="MobiDB-lite"/>
    </source>
</evidence>
<gene>
    <name evidence="2" type="ORF">GGR13_001306</name>
</gene>
<sequence>MTDAVTAKDRRDAERLALSLVEICVRNTQLETLHAGTSPRSKCGDFSDVTVVTPYGDIAWTDLSRISDEEMKALMIEVVDRVFTFVSFPEVMAGLRTSTGRWDRPRLDENLMKTVRRRQAGSETGEPGADPDRADMPRSI</sequence>
<dbReference type="AlphaFoldDB" id="A0A7W9FDY4"/>
<evidence type="ECO:0000313" key="2">
    <source>
        <dbReference type="EMBL" id="MBB5745722.1"/>
    </source>
</evidence>
<dbReference type="Proteomes" id="UP000545037">
    <property type="component" value="Unassembled WGS sequence"/>
</dbReference>
<reference evidence="2 3" key="1">
    <citation type="submission" date="2020-08" db="EMBL/GenBank/DDBJ databases">
        <title>Genomic Encyclopedia of Type Strains, Phase IV (KMG-IV): sequencing the most valuable type-strain genomes for metagenomic binning, comparative biology and taxonomic classification.</title>
        <authorList>
            <person name="Goeker M."/>
        </authorList>
    </citation>
    <scope>NUCLEOTIDE SEQUENCE [LARGE SCALE GENOMIC DNA]</scope>
    <source>
        <strain evidence="2 3">DSM 4737</strain>
    </source>
</reference>
<keyword evidence="3" id="KW-1185">Reference proteome</keyword>
<proteinExistence type="predicted"/>
<dbReference type="RefSeq" id="WP_183212687.1">
    <property type="nucleotide sequence ID" value="NZ_JACHOR010000002.1"/>
</dbReference>
<name>A0A7W9FDY4_9CAUL</name>
<comment type="caution">
    <text evidence="2">The sequence shown here is derived from an EMBL/GenBank/DDBJ whole genome shotgun (WGS) entry which is preliminary data.</text>
</comment>
<feature type="compositionally biased region" description="Basic and acidic residues" evidence="1">
    <location>
        <begin position="101"/>
        <end position="111"/>
    </location>
</feature>
<organism evidence="2 3">
    <name type="scientific">Brevundimonas variabilis</name>
    <dbReference type="NCBI Taxonomy" id="74312"/>
    <lineage>
        <taxon>Bacteria</taxon>
        <taxon>Pseudomonadati</taxon>
        <taxon>Pseudomonadota</taxon>
        <taxon>Alphaproteobacteria</taxon>
        <taxon>Caulobacterales</taxon>
        <taxon>Caulobacteraceae</taxon>
        <taxon>Brevundimonas</taxon>
    </lineage>
</organism>
<accession>A0A7W9FDY4</accession>